<protein>
    <recommendedName>
        <fullName evidence="3">ATP-binding protein</fullName>
    </recommendedName>
</protein>
<dbReference type="Proteomes" id="UP001595925">
    <property type="component" value="Unassembled WGS sequence"/>
</dbReference>
<dbReference type="SUPFAM" id="SSF52540">
    <property type="entry name" value="P-loop containing nucleoside triphosphate hydrolases"/>
    <property type="match status" value="1"/>
</dbReference>
<dbReference type="AlphaFoldDB" id="A0ABD5QIZ4"/>
<evidence type="ECO:0008006" key="3">
    <source>
        <dbReference type="Google" id="ProtNLM"/>
    </source>
</evidence>
<dbReference type="Gene3D" id="3.40.50.300">
    <property type="entry name" value="P-loop containing nucleotide triphosphate hydrolases"/>
    <property type="match status" value="1"/>
</dbReference>
<feature type="non-terminal residue" evidence="1">
    <location>
        <position position="107"/>
    </location>
</feature>
<reference evidence="1 2" key="1">
    <citation type="journal article" date="2019" name="Int. J. Syst. Evol. Microbiol.">
        <title>The Global Catalogue of Microorganisms (GCM) 10K type strain sequencing project: providing services to taxonomists for standard genome sequencing and annotation.</title>
        <authorList>
            <consortium name="The Broad Institute Genomics Platform"/>
            <consortium name="The Broad Institute Genome Sequencing Center for Infectious Disease"/>
            <person name="Wu L."/>
            <person name="Ma J."/>
        </authorList>
    </citation>
    <scope>NUCLEOTIDE SEQUENCE [LARGE SCALE GENOMIC DNA]</scope>
    <source>
        <strain evidence="1 2">CGMCC 1.15824</strain>
    </source>
</reference>
<gene>
    <name evidence="1" type="ORF">ACFPFO_18470</name>
</gene>
<organism evidence="1 2">
    <name type="scientific">Saliphagus infecundisoli</name>
    <dbReference type="NCBI Taxonomy" id="1849069"/>
    <lineage>
        <taxon>Archaea</taxon>
        <taxon>Methanobacteriati</taxon>
        <taxon>Methanobacteriota</taxon>
        <taxon>Stenosarchaea group</taxon>
        <taxon>Halobacteria</taxon>
        <taxon>Halobacteriales</taxon>
        <taxon>Natrialbaceae</taxon>
        <taxon>Saliphagus</taxon>
    </lineage>
</organism>
<accession>A0ABD5QIZ4</accession>
<dbReference type="EMBL" id="JBHSJG010000054">
    <property type="protein sequence ID" value="MFC4989705.1"/>
    <property type="molecule type" value="Genomic_DNA"/>
</dbReference>
<evidence type="ECO:0000313" key="2">
    <source>
        <dbReference type="Proteomes" id="UP001595925"/>
    </source>
</evidence>
<comment type="caution">
    <text evidence="1">The sequence shown here is derived from an EMBL/GenBank/DDBJ whole genome shotgun (WGS) entry which is preliminary data.</text>
</comment>
<sequence length="107" mass="11115">MITGPIVFDEDHLPRQLRHRDAEADHLSRTLQPAVDGARTEDVLLTGPSGVGKTVLSRVAVVADGSVGRRDGIVLLAGLLAYLGWLVAAGRTPAELPELPAGGDAGT</sequence>
<keyword evidence="2" id="KW-1185">Reference proteome</keyword>
<dbReference type="InterPro" id="IPR027417">
    <property type="entry name" value="P-loop_NTPase"/>
</dbReference>
<name>A0ABD5QIZ4_9EURY</name>
<evidence type="ECO:0000313" key="1">
    <source>
        <dbReference type="EMBL" id="MFC4989705.1"/>
    </source>
</evidence>
<dbReference type="Gene3D" id="1.10.8.60">
    <property type="match status" value="1"/>
</dbReference>
<proteinExistence type="predicted"/>